<proteinExistence type="predicted"/>
<dbReference type="OrthoDB" id="8617668at2"/>
<dbReference type="KEGG" id="mmt:Metme_3635"/>
<reference evidence="1 2" key="1">
    <citation type="journal article" date="2011" name="J. Bacteriol.">
        <title>Complete Genome Sequence of the Aerobic Marine Methanotroph Methylomonas methanica MC09.</title>
        <authorList>
            <person name="Boden R."/>
            <person name="Cunliffe M."/>
            <person name="Scanlan J."/>
            <person name="Moussard H."/>
            <person name="Kits K.D."/>
            <person name="Klotz M.G."/>
            <person name="Jetten M.S."/>
            <person name="Vuilleumier S."/>
            <person name="Han J."/>
            <person name="Peters L."/>
            <person name="Mikhailova N."/>
            <person name="Teshima H."/>
            <person name="Tapia R."/>
            <person name="Kyrpides N."/>
            <person name="Ivanova N."/>
            <person name="Pagani I."/>
            <person name="Cheng J.F."/>
            <person name="Goodwin L."/>
            <person name="Han C."/>
            <person name="Hauser L."/>
            <person name="Land M.L."/>
            <person name="Lapidus A."/>
            <person name="Lucas S."/>
            <person name="Pitluck S."/>
            <person name="Woyke T."/>
            <person name="Stein L."/>
            <person name="Murrell J.C."/>
        </authorList>
    </citation>
    <scope>NUCLEOTIDE SEQUENCE [LARGE SCALE GENOMIC DNA]</scope>
    <source>
        <strain evidence="1 2">MC09</strain>
    </source>
</reference>
<dbReference type="AlphaFoldDB" id="F9ZVL4"/>
<dbReference type="Proteomes" id="UP000008888">
    <property type="component" value="Chromosome"/>
</dbReference>
<evidence type="ECO:0000313" key="2">
    <source>
        <dbReference type="Proteomes" id="UP000008888"/>
    </source>
</evidence>
<keyword evidence="2" id="KW-1185">Reference proteome</keyword>
<gene>
    <name evidence="1" type="ordered locus">Metme_3635</name>
</gene>
<dbReference type="EMBL" id="CP002738">
    <property type="protein sequence ID" value="AEG01996.1"/>
    <property type="molecule type" value="Genomic_DNA"/>
</dbReference>
<evidence type="ECO:0008006" key="3">
    <source>
        <dbReference type="Google" id="ProtNLM"/>
    </source>
</evidence>
<name>F9ZVL4_METMM</name>
<accession>F9ZVL4</accession>
<evidence type="ECO:0000313" key="1">
    <source>
        <dbReference type="EMBL" id="AEG01996.1"/>
    </source>
</evidence>
<reference evidence="2" key="3">
    <citation type="submission" date="2011-05" db="EMBL/GenBank/DDBJ databases">
        <title>Complete sequence of Methylomonas methanica MC09.</title>
        <authorList>
            <consortium name="US DOE Joint Genome Institute"/>
            <person name="Lucas S."/>
            <person name="Han J."/>
            <person name="Lapidus A."/>
            <person name="Cheng J.-F."/>
            <person name="Goodwin L."/>
            <person name="Pitluck S."/>
            <person name="Peters L."/>
            <person name="Mikhailova N."/>
            <person name="Teshima H."/>
            <person name="Han C."/>
            <person name="Tapia R."/>
            <person name="Land M."/>
            <person name="Hauser L."/>
            <person name="Kyrpides N."/>
            <person name="Ivanova N."/>
            <person name="Pagani I."/>
            <person name="Stein L."/>
            <person name="Woyke T."/>
        </authorList>
    </citation>
    <scope>NUCLEOTIDE SEQUENCE [LARGE SCALE GENOMIC DNA]</scope>
    <source>
        <strain evidence="2">MC09</strain>
    </source>
</reference>
<dbReference type="HOGENOM" id="CLU_2220045_0_0_6"/>
<organism evidence="1 2">
    <name type="scientific">Methylomonas methanica (strain DSM 25384 / MC09)</name>
    <dbReference type="NCBI Taxonomy" id="857087"/>
    <lineage>
        <taxon>Bacteria</taxon>
        <taxon>Pseudomonadati</taxon>
        <taxon>Pseudomonadota</taxon>
        <taxon>Gammaproteobacteria</taxon>
        <taxon>Methylococcales</taxon>
        <taxon>Methylococcaceae</taxon>
        <taxon>Methylomonas</taxon>
    </lineage>
</organism>
<protein>
    <recommendedName>
        <fullName evidence="3">Acyl carrier protein</fullName>
    </recommendedName>
</protein>
<dbReference type="STRING" id="857087.Metme_3635"/>
<reference key="2">
    <citation type="submission" date="2011-05" db="EMBL/GenBank/DDBJ databases">
        <title>Complete genome sequence of the aerobic marine methanotroph Methylomonas methanica MC09.</title>
        <authorList>
            <person name="Boden R."/>
            <person name="Cunliffe M."/>
            <person name="Scanlan J."/>
            <person name="Moussard H."/>
            <person name="Kits K.D."/>
            <person name="Klotz M."/>
            <person name="Jetten M."/>
            <person name="Vuilleumier S."/>
            <person name="Han J."/>
            <person name="Peters L."/>
            <person name="Mikhailova N."/>
            <person name="Teshima H."/>
            <person name="Tapia R."/>
            <person name="Kyrpides N."/>
            <person name="Ivanova N."/>
            <person name="Pagani I."/>
            <person name="Cheng J.-F."/>
            <person name="Goodwin L."/>
            <person name="Han C."/>
            <person name="Hauser L."/>
            <person name="Land M."/>
            <person name="Lapidus A."/>
            <person name="Lucas S."/>
            <person name="Pitluck S."/>
            <person name="Woyke T."/>
            <person name="Stein L.Y."/>
            <person name="Murrell C."/>
        </authorList>
    </citation>
    <scope>NUCLEOTIDE SEQUENCE</scope>
    <source>
        <strain>MC09</strain>
    </source>
</reference>
<sequence length="106" mass="12183">MESINEKIRQCALARIACLFDVDPATLALDSEFGIDLKASFISDFKTNEFDQLDYDIRDVADRPTLKELSSGKLVIRTVDDYCEHMVRCYYTKPAEVMHILRMDPS</sequence>
<dbReference type="RefSeq" id="WP_013820215.1">
    <property type="nucleotide sequence ID" value="NC_015572.1"/>
</dbReference>